<dbReference type="Pfam" id="PF06325">
    <property type="entry name" value="PrmA"/>
    <property type="match status" value="1"/>
</dbReference>
<keyword evidence="4" id="KW-1185">Reference proteome</keyword>
<evidence type="ECO:0000256" key="1">
    <source>
        <dbReference type="ARBA" id="ARBA00022603"/>
    </source>
</evidence>
<dbReference type="OrthoDB" id="9794615at2"/>
<organism evidence="3 4">
    <name type="scientific">Paradevosia tibetensis</name>
    <dbReference type="NCBI Taxonomy" id="1447062"/>
    <lineage>
        <taxon>Bacteria</taxon>
        <taxon>Pseudomonadati</taxon>
        <taxon>Pseudomonadota</taxon>
        <taxon>Alphaproteobacteria</taxon>
        <taxon>Hyphomicrobiales</taxon>
        <taxon>Devosiaceae</taxon>
        <taxon>Paradevosia</taxon>
    </lineage>
</organism>
<keyword evidence="1 3" id="KW-0489">Methyltransferase</keyword>
<dbReference type="SUPFAM" id="SSF53335">
    <property type="entry name" value="S-adenosyl-L-methionine-dependent methyltransferases"/>
    <property type="match status" value="1"/>
</dbReference>
<keyword evidence="2 3" id="KW-0808">Transferase</keyword>
<dbReference type="AlphaFoldDB" id="A0A5B9DPL9"/>
<dbReference type="GO" id="GO:0016279">
    <property type="term" value="F:protein-lysine N-methyltransferase activity"/>
    <property type="evidence" value="ECO:0007669"/>
    <property type="project" value="TreeGrafter"/>
</dbReference>
<proteinExistence type="predicted"/>
<dbReference type="PANTHER" id="PTHR43648">
    <property type="entry name" value="ELECTRON TRANSFER FLAVOPROTEIN BETA SUBUNIT LYSINE METHYLTRANSFERASE"/>
    <property type="match status" value="1"/>
</dbReference>
<reference evidence="3 4" key="1">
    <citation type="journal article" date="2015" name="Int. J. Syst. Evol. Microbiol.">
        <title>Youhaiella tibetensis gen. nov., sp. nov., isolated from subsurface sediment.</title>
        <authorList>
            <person name="Wang Y.X."/>
            <person name="Huang F.Q."/>
            <person name="Nogi Y."/>
            <person name="Pang S.J."/>
            <person name="Wang P.K."/>
            <person name="Lv J."/>
        </authorList>
    </citation>
    <scope>NUCLEOTIDE SEQUENCE [LARGE SCALE GENOMIC DNA]</scope>
    <source>
        <strain evidence="4">fig4</strain>
    </source>
</reference>
<protein>
    <submittedName>
        <fullName evidence="3">Methyltransferase</fullName>
    </submittedName>
</protein>
<dbReference type="Proteomes" id="UP000321062">
    <property type="component" value="Chromosome"/>
</dbReference>
<dbReference type="GO" id="GO:0032259">
    <property type="term" value="P:methylation"/>
    <property type="evidence" value="ECO:0007669"/>
    <property type="project" value="UniProtKB-KW"/>
</dbReference>
<dbReference type="InterPro" id="IPR050078">
    <property type="entry name" value="Ribosomal_L11_MeTrfase_PrmA"/>
</dbReference>
<evidence type="ECO:0000313" key="3">
    <source>
        <dbReference type="EMBL" id="QEE20669.1"/>
    </source>
</evidence>
<sequence>MSEIENAPRRTASDVAAFIRENLALLPVPAFPDIVLYTPHPASGLRRLESAVDEDADPCPPYWAYVWGGGAVLVRHIRANPGLVRERRVVDLGSGSGIVGIAAAKAGAASVLAAEVDRNGLAAIALNAAANGVELASTGDDLIAGDPPDADLVLVGDLFYAPDLAGRVLPFLARCVAAGVEVVVGDPFRAHLPLGALHPIAEYSVADFGDSPHAAGTRSAVFQLHT</sequence>
<dbReference type="Gene3D" id="3.40.50.150">
    <property type="entry name" value="Vaccinia Virus protein VP39"/>
    <property type="match status" value="1"/>
</dbReference>
<dbReference type="InterPro" id="IPR029063">
    <property type="entry name" value="SAM-dependent_MTases_sf"/>
</dbReference>
<name>A0A5B9DPL9_9HYPH</name>
<dbReference type="RefSeq" id="WP_147656062.1">
    <property type="nucleotide sequence ID" value="NZ_BMFM01000001.1"/>
</dbReference>
<evidence type="ECO:0000313" key="4">
    <source>
        <dbReference type="Proteomes" id="UP000321062"/>
    </source>
</evidence>
<accession>A0A5B9DPL9</accession>
<dbReference type="PANTHER" id="PTHR43648:SF1">
    <property type="entry name" value="ELECTRON TRANSFER FLAVOPROTEIN BETA SUBUNIT LYSINE METHYLTRANSFERASE"/>
    <property type="match status" value="1"/>
</dbReference>
<dbReference type="KEGG" id="yti:FNA67_11025"/>
<evidence type="ECO:0000256" key="2">
    <source>
        <dbReference type="ARBA" id="ARBA00022679"/>
    </source>
</evidence>
<gene>
    <name evidence="3" type="ORF">FNA67_11025</name>
</gene>
<dbReference type="EMBL" id="CP041690">
    <property type="protein sequence ID" value="QEE20669.1"/>
    <property type="molecule type" value="Genomic_DNA"/>
</dbReference>